<proteinExistence type="predicted"/>
<sequence>MSQSKHERTFEAIQHFILEREKSAQRRQALLETLTEEVVREKRRWTITQLHILSLVSNSQGSMNNTSLAAELNISKPAVTKAVNILIEHHLLLTSKKSDNHKELYYNVTDEGRQLAAVHDRMHRQLKEQYEQLFDAFSEDELDVVIRFLHAWSRLL</sequence>
<name>A0ACC4ZYS8_9BACL</name>
<reference evidence="1 2" key="1">
    <citation type="journal article" date="2016" name="Front. Microbiol.">
        <title>Genomic Resource of Rice Seed Associated Bacteria.</title>
        <authorList>
            <person name="Midha S."/>
            <person name="Bansal K."/>
            <person name="Sharma S."/>
            <person name="Kumar N."/>
            <person name="Patil P.P."/>
            <person name="Chaudhry V."/>
            <person name="Patil P.B."/>
        </authorList>
    </citation>
    <scope>NUCLEOTIDE SEQUENCE [LARGE SCALE GENOMIC DNA]</scope>
    <source>
        <strain evidence="1 2">NS115</strain>
    </source>
</reference>
<keyword evidence="2" id="KW-1185">Reference proteome</keyword>
<dbReference type="Proteomes" id="UP000074866">
    <property type="component" value="Unassembled WGS sequence"/>
</dbReference>
<evidence type="ECO:0000313" key="2">
    <source>
        <dbReference type="Proteomes" id="UP000074866"/>
    </source>
</evidence>
<evidence type="ECO:0000313" key="1">
    <source>
        <dbReference type="EMBL" id="KTS83910.1"/>
    </source>
</evidence>
<organism evidence="1 2">
    <name type="scientific">Paenibacillus jamilae</name>
    <dbReference type="NCBI Taxonomy" id="114136"/>
    <lineage>
        <taxon>Bacteria</taxon>
        <taxon>Bacillati</taxon>
        <taxon>Bacillota</taxon>
        <taxon>Bacilli</taxon>
        <taxon>Bacillales</taxon>
        <taxon>Paenibacillaceae</taxon>
        <taxon>Paenibacillus</taxon>
    </lineage>
</organism>
<gene>
    <name evidence="1" type="ORF">NS115_05095</name>
</gene>
<accession>A0ACC4ZYS8</accession>
<dbReference type="EMBL" id="LDRX01000024">
    <property type="protein sequence ID" value="KTS83910.1"/>
    <property type="molecule type" value="Genomic_DNA"/>
</dbReference>
<comment type="caution">
    <text evidence="1">The sequence shown here is derived from an EMBL/GenBank/DDBJ whole genome shotgun (WGS) entry which is preliminary data.</text>
</comment>
<protein>
    <submittedName>
        <fullName evidence="1">Uncharacterized protein</fullName>
    </submittedName>
</protein>